<organism evidence="2 3">
    <name type="scientific">Musca domestica</name>
    <name type="common">House fly</name>
    <dbReference type="NCBI Taxonomy" id="7370"/>
    <lineage>
        <taxon>Eukaryota</taxon>
        <taxon>Metazoa</taxon>
        <taxon>Ecdysozoa</taxon>
        <taxon>Arthropoda</taxon>
        <taxon>Hexapoda</taxon>
        <taxon>Insecta</taxon>
        <taxon>Pterygota</taxon>
        <taxon>Neoptera</taxon>
        <taxon>Endopterygota</taxon>
        <taxon>Diptera</taxon>
        <taxon>Brachycera</taxon>
        <taxon>Muscomorpha</taxon>
        <taxon>Muscoidea</taxon>
        <taxon>Muscidae</taxon>
        <taxon>Musca</taxon>
    </lineage>
</organism>
<dbReference type="SUPFAM" id="SSF56672">
    <property type="entry name" value="DNA/RNA polymerases"/>
    <property type="match status" value="1"/>
</dbReference>
<protein>
    <submittedName>
        <fullName evidence="3">Uncharacterized protein LOC131803778</fullName>
    </submittedName>
</protein>
<dbReference type="InterPro" id="IPR023211">
    <property type="entry name" value="DNA_pol_palm_dom_sf"/>
</dbReference>
<dbReference type="Gene3D" id="3.40.1800.10">
    <property type="entry name" value="His-Me finger endonucleases"/>
    <property type="match status" value="1"/>
</dbReference>
<dbReference type="InterPro" id="IPR044925">
    <property type="entry name" value="His-Me_finger_sf"/>
</dbReference>
<dbReference type="PANTHER" id="PTHR31511">
    <property type="entry name" value="PROTEIN CBG23764"/>
    <property type="match status" value="1"/>
</dbReference>
<reference evidence="3" key="1">
    <citation type="submission" date="2025-08" db="UniProtKB">
        <authorList>
            <consortium name="RefSeq"/>
        </authorList>
    </citation>
    <scope>IDENTIFICATION</scope>
    <source>
        <strain evidence="3">Aabys</strain>
        <tissue evidence="3">Whole body</tissue>
    </source>
</reference>
<dbReference type="InterPro" id="IPR038563">
    <property type="entry name" value="Endonuclease_7_sf"/>
</dbReference>
<dbReference type="InterPro" id="IPR012337">
    <property type="entry name" value="RNaseH-like_sf"/>
</dbReference>
<dbReference type="GeneID" id="131803778"/>
<dbReference type="PANTHER" id="PTHR31511:SF12">
    <property type="entry name" value="RHO TERMINATION FACTOR N-TERMINAL DOMAIN-CONTAINING PROTEIN"/>
    <property type="match status" value="1"/>
</dbReference>
<dbReference type="InterPro" id="IPR013087">
    <property type="entry name" value="Znf_C2H2_type"/>
</dbReference>
<dbReference type="Proteomes" id="UP001652621">
    <property type="component" value="Unplaced"/>
</dbReference>
<dbReference type="RefSeq" id="XP_058981444.1">
    <property type="nucleotide sequence ID" value="XM_059125461.1"/>
</dbReference>
<dbReference type="InterPro" id="IPR043502">
    <property type="entry name" value="DNA/RNA_pol_sf"/>
</dbReference>
<sequence length="1433" mass="166770">MAQNICKFCSETFTVKREYLRHVNKHCSGCGQFFSNTYQLKFHQKNYGCPPVQNQPSNNSRLDNIEHANCNSVTLPLMRNQFIIDQITGNNHNIPSQQSEGGNKFCNECHKAVRNMSAHLRSDEHRRVIRQIFGENINIVKNSFGKNILTFEYINAKNILLPNELLSDAKETIVSLVEKNFTRNTPIKFNIELIGEYVKPISQRDEPSTSNMVLNTSQNMFCHMSKMSLITEGDNISQLFHDHANRIINKMSEFQERDSGWALEKIVKLNINIYKANLTRGSQFLKTPLSLSKKNACLNIRNYDEFCFKWCIVAALSEPAAAACDKSNPQSYNINITEEIIYLPSGEILNFRGLSFPMAIKNIKDFEANNEDISINVFGYDGNQIVGPYYLTPKRRNRHINLMLLHEGDKFHYILIMDMSRLLRSQITAHRGRSIICDGCIQSFTTEAVYAKHEKECVGVVTEMPKEGENIIRFKNYHKKERVPFVIYADAECILEDWNPENLNTNTNTNTVTVKRHIPCAFSYYIKCSFNDSLSKFYIYSGPNAARNFLENLIGDCKFIYNTYLSKTVPMISLSQTELDDFNSSTVCHICEKELGNDRVKDHCHLTGKYRGAAHNECNLKYHVPKFVPIFFHNFSSYDCHLFFKELIHFDGEIKVIPLNKELYVSMSYFTKMNNDSNEMVDHNSSVNSKNKWRNKFELRFLDSFRFMSSSLDSLAKNLPKNAFQAVRTQFPNDGDFNLLTRKGVFPYEYVSSLDKLYERKLPNRNEFYNRLTDSECSLDDYRHAQNVWRHFECQTVKDYMELYLTADVLLLADVFENFRSLCLRHHRLDPCQYFTVPSLSWDAMLLCTGVELELFTDINMYNFCKNGIRGGLTQCSNRHSVANSKYTEDYDPSKPEVNIYYLDVNNLYGKAMTQCLPQKDFKFLTQEELEIFNDVSKILAIPNDSPTGYFFNVDLEYPKNLHDKHNDLPFCPESKCVGGCKIKKLIADLNDKTSYTIDYRVLQQCIQHNLILKKINSCLQFTQSNWLAAYIMKNNNLRVQATDAFAKNFYKFMNNSVYGKTMENVDKRKIVEIRNHWESYGKRWGAREFISKPNFHSLTHFSDEMVAIQMNKVRVKYDKPIYLGFCILELSKWVMYDFFYDFLKVKFGNDFVLNYMDTDSFILTFTNRNLFAELSREEILARFDTSDFSPSNPYNIPLLNKKVIGMMKDENCGKTVSEFVGLRPKMYAMKVHNSEEVKKSKGVKKSVMKQYTIDTYRDCLYNRIKYYNSMYTFRSRKHEIYTDNITKVCLSFQDDKRFIREDGVSTYAWGHYKLKNDNEDEVALSNEENSVIPMELDFHIENASDTSIFELIANVNNNDVIDLENISISNFPIELDVDINNIPPVNTIDIPLDGDDKSIFELLGDSESEYTNCESLDFIQFLNFNENDFVNK</sequence>
<proteinExistence type="predicted"/>
<keyword evidence="2" id="KW-1185">Reference proteome</keyword>
<dbReference type="SUPFAM" id="SSF54060">
    <property type="entry name" value="His-Me finger endonucleases"/>
    <property type="match status" value="1"/>
</dbReference>
<evidence type="ECO:0000313" key="2">
    <source>
        <dbReference type="Proteomes" id="UP001652621"/>
    </source>
</evidence>
<dbReference type="SUPFAM" id="SSF53098">
    <property type="entry name" value="Ribonuclease H-like"/>
    <property type="match status" value="1"/>
</dbReference>
<feature type="domain" description="C2H2-type" evidence="1">
    <location>
        <begin position="6"/>
        <end position="26"/>
    </location>
</feature>
<gene>
    <name evidence="3" type="primary">LOC131803778</name>
</gene>
<evidence type="ECO:0000313" key="3">
    <source>
        <dbReference type="RefSeq" id="XP_058981444.1"/>
    </source>
</evidence>
<accession>A0ABM3V6P0</accession>
<dbReference type="Gene3D" id="3.90.1600.10">
    <property type="entry name" value="Palm domain of DNA polymerase"/>
    <property type="match status" value="1"/>
</dbReference>
<dbReference type="PROSITE" id="PS00028">
    <property type="entry name" value="ZINC_FINGER_C2H2_1"/>
    <property type="match status" value="1"/>
</dbReference>
<evidence type="ECO:0000259" key="1">
    <source>
        <dbReference type="PROSITE" id="PS00028"/>
    </source>
</evidence>
<name>A0ABM3V6P0_MUSDO</name>